<dbReference type="InterPro" id="IPR036388">
    <property type="entry name" value="WH-like_DNA-bd_sf"/>
</dbReference>
<evidence type="ECO:0000313" key="2">
    <source>
        <dbReference type="Proteomes" id="UP000647491"/>
    </source>
</evidence>
<gene>
    <name evidence="1" type="ORF">H8708_05310</name>
</gene>
<proteinExistence type="predicted"/>
<dbReference type="SUPFAM" id="SSF46785">
    <property type="entry name" value="Winged helix' DNA-binding domain"/>
    <property type="match status" value="1"/>
</dbReference>
<dbReference type="EMBL" id="JACRTJ010000013">
    <property type="protein sequence ID" value="MBC8598654.1"/>
    <property type="molecule type" value="Genomic_DNA"/>
</dbReference>
<organism evidence="1 2">
    <name type="scientific">Enterocloster hominis</name>
    <name type="common">ex Liu et al. 2021</name>
    <dbReference type="NCBI Taxonomy" id="2763663"/>
    <lineage>
        <taxon>Bacteria</taxon>
        <taxon>Bacillati</taxon>
        <taxon>Bacillota</taxon>
        <taxon>Clostridia</taxon>
        <taxon>Lachnospirales</taxon>
        <taxon>Lachnospiraceae</taxon>
        <taxon>Enterocloster</taxon>
    </lineage>
</organism>
<evidence type="ECO:0008006" key="3">
    <source>
        <dbReference type="Google" id="ProtNLM"/>
    </source>
</evidence>
<dbReference type="Gene3D" id="1.10.10.10">
    <property type="entry name" value="Winged helix-like DNA-binding domain superfamily/Winged helix DNA-binding domain"/>
    <property type="match status" value="1"/>
</dbReference>
<dbReference type="Proteomes" id="UP000647491">
    <property type="component" value="Unassembled WGS sequence"/>
</dbReference>
<dbReference type="InterPro" id="IPR036390">
    <property type="entry name" value="WH_DNA-bd_sf"/>
</dbReference>
<keyword evidence="2" id="KW-1185">Reference proteome</keyword>
<reference evidence="1 2" key="1">
    <citation type="submission" date="2020-08" db="EMBL/GenBank/DDBJ databases">
        <title>Genome public.</title>
        <authorList>
            <person name="Liu C."/>
            <person name="Sun Q."/>
        </authorList>
    </citation>
    <scope>NUCLEOTIDE SEQUENCE [LARGE SCALE GENOMIC DNA]</scope>
    <source>
        <strain evidence="1 2">BX10</strain>
    </source>
</reference>
<accession>A0ABR7NRA0</accession>
<name>A0ABR7NRA0_9FIRM</name>
<evidence type="ECO:0000313" key="1">
    <source>
        <dbReference type="EMBL" id="MBC8598654.1"/>
    </source>
</evidence>
<comment type="caution">
    <text evidence="1">The sequence shown here is derived from an EMBL/GenBank/DDBJ whole genome shotgun (WGS) entry which is preliminary data.</text>
</comment>
<protein>
    <recommendedName>
        <fullName evidence="3">Transcriptional regulator</fullName>
    </recommendedName>
</protein>
<dbReference type="RefSeq" id="WP_262427199.1">
    <property type="nucleotide sequence ID" value="NZ_JACRTJ010000013.1"/>
</dbReference>
<sequence length="436" mass="50883">MITISIVSPQKSMDLIDRAIAMKDFGCLFHKYVYDRLEEIEDIYEQCKDSCDVMFFSGELGYSYMLTHVPDIKVPCTLISYEDKHILSILLNFVVRYPHIPLTRVYIDFLTPVNDYMNLKQYLAPAHMPYLFENPVYNYETLKERAEELWKGGKIDIMLTRTTNQLNVLNKLKIPYIHILPTEEMIRDSIKSAVNAIRLKQQSQDTKLIVLVKLIYPEHITSHDREYLEITLHKYLLDFRREYHYDFAIRSVSNRFELDMDTDLYKKSFDRIQDLISYLDQKGDLEFRLGAGFGNSLGESHYQAEKALQEAIRYGKNDGFIIHGDENVLTGPLSLTRNLNYSYSNTRALAYSQENGINESNLLRIVGLFQMDNDAVVTASSLSQLLNITSRSCNRILQQLLDSGLIEEIEPLRQEGKGRPTRQYRFLKEQFIDTFF</sequence>